<feature type="transmembrane region" description="Helical" evidence="1">
    <location>
        <begin position="83"/>
        <end position="102"/>
    </location>
</feature>
<dbReference type="RefSeq" id="WP_283230993.1">
    <property type="nucleotide sequence ID" value="NZ_JASGBQ010000014.1"/>
</dbReference>
<feature type="transmembrane region" description="Helical" evidence="1">
    <location>
        <begin position="7"/>
        <end position="34"/>
    </location>
</feature>
<dbReference type="AlphaFoldDB" id="A0AAP4EZ29"/>
<feature type="transmembrane region" description="Helical" evidence="1">
    <location>
        <begin position="108"/>
        <end position="127"/>
    </location>
</feature>
<name>A0AAP4EZ29_9FIRM</name>
<organism evidence="2 3">
    <name type="scientific">Fusibacillus kribbianus</name>
    <dbReference type="NCBI Taxonomy" id="3044208"/>
    <lineage>
        <taxon>Bacteria</taxon>
        <taxon>Bacillati</taxon>
        <taxon>Bacillota</taxon>
        <taxon>Clostridia</taxon>
        <taxon>Lachnospirales</taxon>
        <taxon>Lachnospiraceae</taxon>
        <taxon>Fusibacillus</taxon>
    </lineage>
</organism>
<keyword evidence="1" id="KW-0812">Transmembrane</keyword>
<keyword evidence="1" id="KW-1133">Transmembrane helix</keyword>
<dbReference type="Proteomes" id="UP001300383">
    <property type="component" value="Unassembled WGS sequence"/>
</dbReference>
<keyword evidence="1" id="KW-0472">Membrane</keyword>
<accession>A0AAP4EZ29</accession>
<evidence type="ECO:0000313" key="3">
    <source>
        <dbReference type="Proteomes" id="UP001300383"/>
    </source>
</evidence>
<feature type="transmembrane region" description="Helical" evidence="1">
    <location>
        <begin position="54"/>
        <end position="71"/>
    </location>
</feature>
<protein>
    <submittedName>
        <fullName evidence="2">Uncharacterized protein</fullName>
    </submittedName>
</protein>
<comment type="caution">
    <text evidence="2">The sequence shown here is derived from an EMBL/GenBank/DDBJ whole genome shotgun (WGS) entry which is preliminary data.</text>
</comment>
<sequence length="139" mass="15003">MCREQPVIVQLSLAAAAINLILSALVMIGLPVIITQMLELDGETSNRLYGYAESVFAMGALCGGAGAGLFAKRIKAKHGYLLLLYDGLTLIPIGQAIYGGLFEVLGKRIFLLFFAAMLLTGMLALLLKRIFQKLEALLE</sequence>
<gene>
    <name evidence="2" type="ORF">QJ036_08705</name>
</gene>
<dbReference type="EMBL" id="JASGBQ010000014">
    <property type="protein sequence ID" value="MDI9242546.1"/>
    <property type="molecule type" value="Genomic_DNA"/>
</dbReference>
<keyword evidence="3" id="KW-1185">Reference proteome</keyword>
<evidence type="ECO:0000313" key="2">
    <source>
        <dbReference type="EMBL" id="MDI9242546.1"/>
    </source>
</evidence>
<evidence type="ECO:0000256" key="1">
    <source>
        <dbReference type="SAM" id="Phobius"/>
    </source>
</evidence>
<reference evidence="2 3" key="1">
    <citation type="submission" date="2023-05" db="EMBL/GenBank/DDBJ databases">
        <title>[ruminococcus] sp. nov., isolated from a pig farm feces dump.</title>
        <authorList>
            <person name="Chang Y.-H."/>
        </authorList>
    </citation>
    <scope>NUCLEOTIDE SEQUENCE [LARGE SCALE GENOMIC DNA]</scope>
    <source>
        <strain evidence="2 3">YH-rum2234</strain>
    </source>
</reference>
<proteinExistence type="predicted"/>